<name>A0A5C3M1J7_9AGAR</name>
<reference evidence="8 9" key="1">
    <citation type="journal article" date="2019" name="Nat. Ecol. Evol.">
        <title>Megaphylogeny resolves global patterns of mushroom evolution.</title>
        <authorList>
            <person name="Varga T."/>
            <person name="Krizsan K."/>
            <person name="Foldi C."/>
            <person name="Dima B."/>
            <person name="Sanchez-Garcia M."/>
            <person name="Sanchez-Ramirez S."/>
            <person name="Szollosi G.J."/>
            <person name="Szarkandi J.G."/>
            <person name="Papp V."/>
            <person name="Albert L."/>
            <person name="Andreopoulos W."/>
            <person name="Angelini C."/>
            <person name="Antonin V."/>
            <person name="Barry K.W."/>
            <person name="Bougher N.L."/>
            <person name="Buchanan P."/>
            <person name="Buyck B."/>
            <person name="Bense V."/>
            <person name="Catcheside P."/>
            <person name="Chovatia M."/>
            <person name="Cooper J."/>
            <person name="Damon W."/>
            <person name="Desjardin D."/>
            <person name="Finy P."/>
            <person name="Geml J."/>
            <person name="Haridas S."/>
            <person name="Hughes K."/>
            <person name="Justo A."/>
            <person name="Karasinski D."/>
            <person name="Kautmanova I."/>
            <person name="Kiss B."/>
            <person name="Kocsube S."/>
            <person name="Kotiranta H."/>
            <person name="LaButti K.M."/>
            <person name="Lechner B.E."/>
            <person name="Liimatainen K."/>
            <person name="Lipzen A."/>
            <person name="Lukacs Z."/>
            <person name="Mihaltcheva S."/>
            <person name="Morgado L.N."/>
            <person name="Niskanen T."/>
            <person name="Noordeloos M.E."/>
            <person name="Ohm R.A."/>
            <person name="Ortiz-Santana B."/>
            <person name="Ovrebo C."/>
            <person name="Racz N."/>
            <person name="Riley R."/>
            <person name="Savchenko A."/>
            <person name="Shiryaev A."/>
            <person name="Soop K."/>
            <person name="Spirin V."/>
            <person name="Szebenyi C."/>
            <person name="Tomsovsky M."/>
            <person name="Tulloss R.E."/>
            <person name="Uehling J."/>
            <person name="Grigoriev I.V."/>
            <person name="Vagvolgyi C."/>
            <person name="Papp T."/>
            <person name="Martin F.M."/>
            <person name="Miettinen O."/>
            <person name="Hibbett D.S."/>
            <person name="Nagy L.G."/>
        </authorList>
    </citation>
    <scope>NUCLEOTIDE SEQUENCE [LARGE SCALE GENOMIC DNA]</scope>
    <source>
        <strain evidence="8 9">CBS 166.37</strain>
    </source>
</reference>
<dbReference type="Proteomes" id="UP000308652">
    <property type="component" value="Unassembled WGS sequence"/>
</dbReference>
<keyword evidence="5" id="KW-0256">Endoplasmic reticulum</keyword>
<feature type="domain" description="Golgin subfamily A member 7/ERF4" evidence="7">
    <location>
        <begin position="39"/>
        <end position="151"/>
    </location>
</feature>
<dbReference type="PANTHER" id="PTHR13254:SF0">
    <property type="entry name" value="GOLGIN SUBFAMILY A MEMBER 7_ERF4 DOMAIN-CONTAINING PROTEIN"/>
    <property type="match status" value="1"/>
</dbReference>
<evidence type="ECO:0000259" key="7">
    <source>
        <dbReference type="Pfam" id="PF10256"/>
    </source>
</evidence>
<evidence type="ECO:0000313" key="8">
    <source>
        <dbReference type="EMBL" id="TFK38603.1"/>
    </source>
</evidence>
<evidence type="ECO:0000256" key="3">
    <source>
        <dbReference type="ARBA" id="ARBA00011396"/>
    </source>
</evidence>
<protein>
    <recommendedName>
        <fullName evidence="4">Ras modification protein ERF4</fullName>
    </recommendedName>
</protein>
<organism evidence="8 9">
    <name type="scientific">Crucibulum laeve</name>
    <dbReference type="NCBI Taxonomy" id="68775"/>
    <lineage>
        <taxon>Eukaryota</taxon>
        <taxon>Fungi</taxon>
        <taxon>Dikarya</taxon>
        <taxon>Basidiomycota</taxon>
        <taxon>Agaricomycotina</taxon>
        <taxon>Agaricomycetes</taxon>
        <taxon>Agaricomycetidae</taxon>
        <taxon>Agaricales</taxon>
        <taxon>Agaricineae</taxon>
        <taxon>Nidulariaceae</taxon>
        <taxon>Crucibulum</taxon>
    </lineage>
</organism>
<evidence type="ECO:0000256" key="5">
    <source>
        <dbReference type="ARBA" id="ARBA00022824"/>
    </source>
</evidence>
<dbReference type="GO" id="GO:0006612">
    <property type="term" value="P:protein targeting to membrane"/>
    <property type="evidence" value="ECO:0007669"/>
    <property type="project" value="TreeGrafter"/>
</dbReference>
<gene>
    <name evidence="8" type="ORF">BDQ12DRAFT_605241</name>
</gene>
<evidence type="ECO:0000313" key="9">
    <source>
        <dbReference type="Proteomes" id="UP000308652"/>
    </source>
</evidence>
<comment type="similarity">
    <text evidence="2">Belongs to the ERF4 family.</text>
</comment>
<proteinExistence type="inferred from homology"/>
<keyword evidence="6" id="KW-0472">Membrane</keyword>
<dbReference type="Pfam" id="PF10256">
    <property type="entry name" value="Erf4"/>
    <property type="match status" value="1"/>
</dbReference>
<comment type="subunit">
    <text evidence="3">Interacts with ERF2.</text>
</comment>
<evidence type="ECO:0000256" key="6">
    <source>
        <dbReference type="ARBA" id="ARBA00023136"/>
    </source>
</evidence>
<dbReference type="PANTHER" id="PTHR13254">
    <property type="entry name" value="GOLGI AUTOANTIGEN, GOLGIN SUBFAMILY A, 7"/>
    <property type="match status" value="1"/>
</dbReference>
<dbReference type="GO" id="GO:0005789">
    <property type="term" value="C:endoplasmic reticulum membrane"/>
    <property type="evidence" value="ECO:0007669"/>
    <property type="project" value="UniProtKB-SubCell"/>
</dbReference>
<feature type="non-terminal residue" evidence="8">
    <location>
        <position position="1"/>
    </location>
</feature>
<dbReference type="GO" id="GO:0031211">
    <property type="term" value="C:endoplasmic reticulum palmitoyltransferase complex"/>
    <property type="evidence" value="ECO:0007669"/>
    <property type="project" value="TreeGrafter"/>
</dbReference>
<accession>A0A5C3M1J7</accession>
<evidence type="ECO:0000256" key="4">
    <source>
        <dbReference type="ARBA" id="ARBA00018463"/>
    </source>
</evidence>
<dbReference type="InterPro" id="IPR019383">
    <property type="entry name" value="Golgin_A_7/ERF4"/>
</dbReference>
<dbReference type="OrthoDB" id="2190159at2759"/>
<evidence type="ECO:0000256" key="2">
    <source>
        <dbReference type="ARBA" id="ARBA00007732"/>
    </source>
</evidence>
<evidence type="ECO:0000256" key="1">
    <source>
        <dbReference type="ARBA" id="ARBA00004406"/>
    </source>
</evidence>
<sequence>SHTRPLIPKSSYYFGPPPSDSAYGTPPMGQIGVHHPREILRVERDYTGGELIQFAPIYPLELEGRITPTQFLESVNAINEQLIAAHSLHHAFVDNMITVFSLQLSKLFRKTHYEREMQRLQDLIDDLNAGLYNPVGLNIRWPRDVAFLYLEIEYYVSVHIIFCVLE</sequence>
<dbReference type="STRING" id="68775.A0A5C3M1J7"/>
<keyword evidence="9" id="KW-1185">Reference proteome</keyword>
<dbReference type="AlphaFoldDB" id="A0A5C3M1J7"/>
<comment type="subcellular location">
    <subcellularLocation>
        <location evidence="1">Endoplasmic reticulum membrane</location>
        <topology evidence="1">Peripheral membrane protein</topology>
    </subcellularLocation>
</comment>
<dbReference type="EMBL" id="ML213602">
    <property type="protein sequence ID" value="TFK38603.1"/>
    <property type="molecule type" value="Genomic_DNA"/>
</dbReference>
<dbReference type="InterPro" id="IPR051371">
    <property type="entry name" value="Ras_palmitoyltransferase"/>
</dbReference>